<gene>
    <name evidence="1" type="ORF">CNX65_14355</name>
</gene>
<name>A0A290Z5M8_9PSEU</name>
<dbReference type="AlphaFoldDB" id="A0A290Z5M8"/>
<accession>A0A290Z5M8</accession>
<dbReference type="KEGG" id="apre:CNX65_14355"/>
<keyword evidence="2" id="KW-1185">Reference proteome</keyword>
<evidence type="ECO:0000313" key="1">
    <source>
        <dbReference type="EMBL" id="ATE54327.1"/>
    </source>
</evidence>
<dbReference type="RefSeq" id="WP_096493367.1">
    <property type="nucleotide sequence ID" value="NZ_CP023445.1"/>
</dbReference>
<protein>
    <recommendedName>
        <fullName evidence="3">Transport-associated OB type 2 domain-containing protein</fullName>
    </recommendedName>
</protein>
<evidence type="ECO:0008006" key="3">
    <source>
        <dbReference type="Google" id="ProtNLM"/>
    </source>
</evidence>
<evidence type="ECO:0000313" key="2">
    <source>
        <dbReference type="Proteomes" id="UP000218505"/>
    </source>
</evidence>
<proteinExistence type="predicted"/>
<reference evidence="1" key="1">
    <citation type="submission" date="2017-09" db="EMBL/GenBank/DDBJ databases">
        <title>Complete Genome Sequence of ansamitocin-producing Bacterium Actinosynnema pretiosum X47.</title>
        <authorList>
            <person name="Cao G."/>
            <person name="Zong G."/>
            <person name="Zhong C."/>
            <person name="Fu J."/>
        </authorList>
    </citation>
    <scope>NUCLEOTIDE SEQUENCE [LARGE SCALE GENOMIC DNA]</scope>
    <source>
        <strain evidence="1">X47</strain>
    </source>
</reference>
<organism evidence="1 2">
    <name type="scientific">Actinosynnema pretiosum</name>
    <dbReference type="NCBI Taxonomy" id="42197"/>
    <lineage>
        <taxon>Bacteria</taxon>
        <taxon>Bacillati</taxon>
        <taxon>Actinomycetota</taxon>
        <taxon>Actinomycetes</taxon>
        <taxon>Pseudonocardiales</taxon>
        <taxon>Pseudonocardiaceae</taxon>
        <taxon>Actinosynnema</taxon>
    </lineage>
</organism>
<dbReference type="Proteomes" id="UP000218505">
    <property type="component" value="Chromosome"/>
</dbReference>
<sequence>MKVEIVEVADPGSGQVVFRLAGARDTASGYWSSGEDAQVGECAVELDVPGEVTAWSVVAPPEPPESAVADVDGGVAITAEVLPREDADGAFALRVGVGVVLVELSGDVSAVAPGTWVSLSVPKVVLYPFSA</sequence>
<dbReference type="EMBL" id="CP023445">
    <property type="protein sequence ID" value="ATE54327.1"/>
    <property type="molecule type" value="Genomic_DNA"/>
</dbReference>